<name>A0A8X8GVE9_9RHOB</name>
<accession>A0A8X8GVE9</accession>
<proteinExistence type="predicted"/>
<dbReference type="RefSeq" id="WP_152825069.1">
    <property type="nucleotide sequence ID" value="NZ_WHUT02000003.1"/>
</dbReference>
<evidence type="ECO:0000313" key="2">
    <source>
        <dbReference type="EMBL" id="NUB43857.1"/>
    </source>
</evidence>
<dbReference type="InterPro" id="IPR027417">
    <property type="entry name" value="P-loop_NTPase"/>
</dbReference>
<gene>
    <name evidence="2" type="ORF">GEU84_005640</name>
</gene>
<keyword evidence="3" id="KW-1185">Reference proteome</keyword>
<dbReference type="Proteomes" id="UP000484076">
    <property type="component" value="Unassembled WGS sequence"/>
</dbReference>
<protein>
    <recommendedName>
        <fullName evidence="1">NrS-1 polymerase-like helicase domain-containing protein</fullName>
    </recommendedName>
</protein>
<reference evidence="2" key="1">
    <citation type="submission" date="2020-05" db="EMBL/GenBank/DDBJ databases">
        <title>Fertoebacter nigrum gen. nov., sp. nov., a new member of the family Rhodobacteraceae.</title>
        <authorList>
            <person name="Szuroczki S."/>
            <person name="Abbaszade G."/>
            <person name="Buni D."/>
            <person name="Schumann P."/>
            <person name="Toth E."/>
        </authorList>
    </citation>
    <scope>NUCLEOTIDE SEQUENCE</scope>
    <source>
        <strain evidence="2">RG-N-1a</strain>
    </source>
</reference>
<sequence length="902" mass="100695">MVNLPTLFDASTVAPVTPDYMSTDGLSSEADHLAATRYRSVPADMRAAPCWMVARDKKPHRVTRGTGGGVIVSAYPVDHHDAANHCTFADAMEAIAADPSLGLGFVLGVGNDFACVDLDDLDKVAPEHRDGAAEQQRLIRERLTPLTYSEVSRSGKGWHFIGRCPTPPTDKACVKHPEYHIDLLIRSFLVVTGDHQPEAPNATTEIADISSQVQSLHRKFNEGDGPATGVATLPADGVITPGRVTDAKQLKLILSAGKNGEAFRDGRRANDWSTTFKAILNATAQFCTDEQLAYQVIATSGLVQLAEDKGSVSRIEKLDRLWAKEWRDSLIKTEPSRRAEAAAHVDIGPLTLADLWDCRQSGYVKFRVQQRAEDLITEGLYRGTDAETLAPLFRYLTPERQNSLTNMLRAAKKDDMAKLCLDACIMAQSATTTEVIELNDFMGEMIAEEKRISVKVRFKEYNEKFYIVENYGGSAMVFRDAFHPESGAQEFWRPRAFQEAKVHELVLLSFNISEDKPHVERFARMWTESPKARRYAKQEMRFETTERVVDINGEKVFNLFQGWATMPAAGTWPAIHYLIRDIICSSSVDATEYLLNYLAHMVQKPHVLPGTAVILQSEEQGTGKSTFMTLLRKLLGSRYCASTSDADHFVGPHNDRALNKVLLHFEEAVAPNDRKIESKIKALITNETASYNPKGIAVIEARNFARVFMTSNAQQVAHLARHDRRMFVLNVSAKHANNAAFWSAAHDAFPQEMEAFMHALRTRDISAFRPSVIPFTQAKDKQKMASVVGPERVLFDFLEAGRLPACSHFDGRTWEVRVTALTEHFIKNSSKVGHSYPQPARVFAPVALSPVRVRRINVSGQASKSWRVLTLPKLTDARMAFLFHQNVSAYDWGDGMEDWALD</sequence>
<dbReference type="InterPro" id="IPR045455">
    <property type="entry name" value="NrS-1_pol-like_helicase"/>
</dbReference>
<dbReference type="Gene3D" id="3.40.50.300">
    <property type="entry name" value="P-loop containing nucleotide triphosphate hydrolases"/>
    <property type="match status" value="1"/>
</dbReference>
<organism evidence="2 3">
    <name type="scientific">Fertoeibacter niger</name>
    <dbReference type="NCBI Taxonomy" id="2656921"/>
    <lineage>
        <taxon>Bacteria</taxon>
        <taxon>Pseudomonadati</taxon>
        <taxon>Pseudomonadota</taxon>
        <taxon>Alphaproteobacteria</taxon>
        <taxon>Rhodobacterales</taxon>
        <taxon>Paracoccaceae</taxon>
        <taxon>Fertoeibacter</taxon>
    </lineage>
</organism>
<feature type="domain" description="NrS-1 polymerase-like helicase" evidence="1">
    <location>
        <begin position="615"/>
        <end position="725"/>
    </location>
</feature>
<comment type="caution">
    <text evidence="2">The sequence shown here is derived from an EMBL/GenBank/DDBJ whole genome shotgun (WGS) entry which is preliminary data.</text>
</comment>
<dbReference type="EMBL" id="WHUT02000003">
    <property type="protein sequence ID" value="NUB43857.1"/>
    <property type="molecule type" value="Genomic_DNA"/>
</dbReference>
<dbReference type="Pfam" id="PF19263">
    <property type="entry name" value="DUF5906"/>
    <property type="match status" value="1"/>
</dbReference>
<evidence type="ECO:0000313" key="3">
    <source>
        <dbReference type="Proteomes" id="UP000484076"/>
    </source>
</evidence>
<dbReference type="AlphaFoldDB" id="A0A8X8GVE9"/>
<evidence type="ECO:0000259" key="1">
    <source>
        <dbReference type="Pfam" id="PF19263"/>
    </source>
</evidence>